<dbReference type="PANTHER" id="PTHR40067">
    <property type="entry name" value="UPF0297 PROTEIN YRZL"/>
    <property type="match status" value="1"/>
</dbReference>
<dbReference type="Pfam" id="PF06135">
    <property type="entry name" value="IreB"/>
    <property type="match status" value="1"/>
</dbReference>
<evidence type="ECO:0000313" key="4">
    <source>
        <dbReference type="Proteomes" id="UP001464378"/>
    </source>
</evidence>
<proteinExistence type="inferred from homology"/>
<evidence type="ECO:0000256" key="2">
    <source>
        <dbReference type="HAMAP-Rule" id="MF_01507"/>
    </source>
</evidence>
<reference evidence="3 4" key="1">
    <citation type="submission" date="2024-03" db="EMBL/GenBank/DDBJ databases">
        <title>Human intestinal bacterial collection.</title>
        <authorList>
            <person name="Pauvert C."/>
            <person name="Hitch T.C.A."/>
            <person name="Clavel T."/>
        </authorList>
    </citation>
    <scope>NUCLEOTIDE SEQUENCE [LARGE SCALE GENOMIC DNA]</scope>
    <source>
        <strain evidence="3 4">CLA-AP-H29</strain>
    </source>
</reference>
<sequence>MEIDYTRKFSLNYDKGQEIKDILTSVYNSLQEKGYNPINQIVGYILSEDPTYITNYNNARALIRRLDRDELLQELVKKYLDLAD</sequence>
<name>A0ABV1EDJ3_9FIRM</name>
<accession>A0ABV1EDJ3</accession>
<dbReference type="HAMAP" id="MF_01507">
    <property type="entry name" value="UPF0297"/>
    <property type="match status" value="1"/>
</dbReference>
<dbReference type="InterPro" id="IPR009309">
    <property type="entry name" value="IreB"/>
</dbReference>
<gene>
    <name evidence="3" type="ORF">WMO64_15855</name>
</gene>
<organism evidence="3 4">
    <name type="scientific">Pseudoflavonifractor intestinihominis</name>
    <dbReference type="NCBI Taxonomy" id="3133171"/>
    <lineage>
        <taxon>Bacteria</taxon>
        <taxon>Bacillati</taxon>
        <taxon>Bacillota</taxon>
        <taxon>Clostridia</taxon>
        <taxon>Eubacteriales</taxon>
        <taxon>Oscillospiraceae</taxon>
        <taxon>Pseudoflavonifractor</taxon>
    </lineage>
</organism>
<comment type="caution">
    <text evidence="3">The sequence shown here is derived from an EMBL/GenBank/DDBJ whole genome shotgun (WGS) entry which is preliminary data.</text>
</comment>
<dbReference type="EMBL" id="JBBMFK010000037">
    <property type="protein sequence ID" value="MEQ2444929.1"/>
    <property type="molecule type" value="Genomic_DNA"/>
</dbReference>
<evidence type="ECO:0000313" key="3">
    <source>
        <dbReference type="EMBL" id="MEQ2444929.1"/>
    </source>
</evidence>
<comment type="similarity">
    <text evidence="1 2">Belongs to the UPF0297 family.</text>
</comment>
<dbReference type="RefSeq" id="WP_294520943.1">
    <property type="nucleotide sequence ID" value="NZ_JBBMFK010000037.1"/>
</dbReference>
<dbReference type="NCBIfam" id="NF003997">
    <property type="entry name" value="PRK05473.1"/>
    <property type="match status" value="1"/>
</dbReference>
<evidence type="ECO:0000256" key="1">
    <source>
        <dbReference type="ARBA" id="ARBA00010888"/>
    </source>
</evidence>
<dbReference type="Proteomes" id="UP001464378">
    <property type="component" value="Unassembled WGS sequence"/>
</dbReference>
<protein>
    <recommendedName>
        <fullName evidence="2">UPF0297 protein WMO64_15855</fullName>
    </recommendedName>
</protein>
<keyword evidence="4" id="KW-1185">Reference proteome</keyword>
<dbReference type="PIRSF" id="PIRSF037258">
    <property type="entry name" value="DUF965_bac"/>
    <property type="match status" value="1"/>
</dbReference>
<dbReference type="PANTHER" id="PTHR40067:SF1">
    <property type="entry name" value="UPF0297 PROTEIN YRZL"/>
    <property type="match status" value="1"/>
</dbReference>